<keyword evidence="2" id="KW-1185">Reference proteome</keyword>
<proteinExistence type="predicted"/>
<protein>
    <submittedName>
        <fullName evidence="1">Uncharacterized protein</fullName>
    </submittedName>
</protein>
<dbReference type="AlphaFoldDB" id="A0A2K3YTB9"/>
<comment type="caution">
    <text evidence="1">The sequence shown here is derived from an EMBL/GenBank/DDBJ whole genome shotgun (WGS) entry which is preliminary data.</text>
</comment>
<gene>
    <name evidence="1" type="ORF">CD122_03915</name>
</gene>
<name>A0A2K3YTB9_9STAP</name>
<organism evidence="1 2">
    <name type="scientific">Staphylococcus rostri</name>
    <dbReference type="NCBI Taxonomy" id="522262"/>
    <lineage>
        <taxon>Bacteria</taxon>
        <taxon>Bacillati</taxon>
        <taxon>Bacillota</taxon>
        <taxon>Bacilli</taxon>
        <taxon>Bacillales</taxon>
        <taxon>Staphylococcaceae</taxon>
        <taxon>Staphylococcus</taxon>
    </lineage>
</organism>
<accession>A0A2K3YTB9</accession>
<dbReference type="EMBL" id="PPRF01000019">
    <property type="protein sequence ID" value="PNZ28852.1"/>
    <property type="molecule type" value="Genomic_DNA"/>
</dbReference>
<evidence type="ECO:0000313" key="2">
    <source>
        <dbReference type="Proteomes" id="UP000242752"/>
    </source>
</evidence>
<sequence>MENKKTRRNKTHVDLDIFEKVKEIIIAEKERQNLSINTITSYAKVFKAMTDLRQRNLFDK</sequence>
<dbReference type="Proteomes" id="UP000242752">
    <property type="component" value="Unassembled WGS sequence"/>
</dbReference>
<reference evidence="1 2" key="1">
    <citation type="submission" date="2017-08" db="EMBL/GenBank/DDBJ databases">
        <title>Draft genome sequences of 64 type strains of genus Staph aureus.</title>
        <authorList>
            <person name="Cole K."/>
            <person name="Golubchik T."/>
            <person name="Russell J."/>
            <person name="Foster D."/>
            <person name="Llewelyn M."/>
            <person name="Wilson D."/>
            <person name="Crook D."/>
            <person name="Paul J."/>
        </authorList>
    </citation>
    <scope>NUCLEOTIDE SEQUENCE [LARGE SCALE GENOMIC DNA]</scope>
    <source>
        <strain evidence="1 2">DSM 21968</strain>
    </source>
</reference>
<dbReference type="RefSeq" id="WP_103357700.1">
    <property type="nucleotide sequence ID" value="NZ_CP113107.1"/>
</dbReference>
<evidence type="ECO:0000313" key="1">
    <source>
        <dbReference type="EMBL" id="PNZ28852.1"/>
    </source>
</evidence>